<keyword evidence="7 8" id="KW-0472">Membrane</keyword>
<sequence length="284" mass="31523">MTATLLMLPPALILFSLFVIGPLLMAGYYSFFHWNGYGTPQDFVGVHNYERAFHHSIFWVSVRNTVVLLLVSIFIQMPIALALALAIYRKTPSNALFRLVFFLPFILAEIAAGLIWSFVFDGNTGLVAGITHALGIDPVFILSNRDFAFYAICLVVVWKYFGFHMMIYIAALQAVPSELIEAARIEGAKRWAVIRHVQIPHIRPAIVVSGFFAVIGSLQLFDVVIPLTNGGPSNQTHTIVSYLYTFGLTRLNIGYGSAVGVILFIAAVIVAVAYQWHLNRESAK</sequence>
<evidence type="ECO:0000256" key="7">
    <source>
        <dbReference type="ARBA" id="ARBA00023136"/>
    </source>
</evidence>
<dbReference type="Proteomes" id="UP000027725">
    <property type="component" value="Unassembled WGS sequence"/>
</dbReference>
<feature type="transmembrane region" description="Helical" evidence="8">
    <location>
        <begin position="147"/>
        <end position="171"/>
    </location>
</feature>
<dbReference type="AlphaFoldDB" id="A0A074TH60"/>
<feature type="transmembrane region" description="Helical" evidence="8">
    <location>
        <begin position="205"/>
        <end position="225"/>
    </location>
</feature>
<evidence type="ECO:0000256" key="3">
    <source>
        <dbReference type="ARBA" id="ARBA00022448"/>
    </source>
</evidence>
<dbReference type="PROSITE" id="PS50928">
    <property type="entry name" value="ABC_TM1"/>
    <property type="match status" value="1"/>
</dbReference>
<keyword evidence="3 8" id="KW-0813">Transport</keyword>
<dbReference type="RefSeq" id="WP_211250642.1">
    <property type="nucleotide sequence ID" value="NZ_JHEH01000035.1"/>
</dbReference>
<keyword evidence="11" id="KW-1185">Reference proteome</keyword>
<comment type="caution">
    <text evidence="10">The sequence shown here is derived from an EMBL/GenBank/DDBJ whole genome shotgun (WGS) entry which is preliminary data.</text>
</comment>
<evidence type="ECO:0000256" key="2">
    <source>
        <dbReference type="ARBA" id="ARBA00009306"/>
    </source>
</evidence>
<comment type="subcellular location">
    <subcellularLocation>
        <location evidence="1 8">Cell membrane</location>
        <topology evidence="1 8">Multi-pass membrane protein</topology>
    </subcellularLocation>
</comment>
<feature type="transmembrane region" description="Helical" evidence="8">
    <location>
        <begin position="253"/>
        <end position="274"/>
    </location>
</feature>
<gene>
    <name evidence="10" type="ORF">DL1_12210</name>
</gene>
<evidence type="ECO:0000313" key="10">
    <source>
        <dbReference type="EMBL" id="KEP68353.1"/>
    </source>
</evidence>
<proteinExistence type="inferred from homology"/>
<feature type="domain" description="ABC transmembrane type-1" evidence="9">
    <location>
        <begin position="62"/>
        <end position="274"/>
    </location>
</feature>
<keyword evidence="4" id="KW-1003">Cell membrane</keyword>
<reference evidence="10 11" key="1">
    <citation type="submission" date="2014-03" db="EMBL/GenBank/DDBJ databases">
        <title>The draft genome sequence of Thioclava dalianensis DLFJ1-1.</title>
        <authorList>
            <person name="Lai Q."/>
            <person name="Shao Z."/>
        </authorList>
    </citation>
    <scope>NUCLEOTIDE SEQUENCE [LARGE SCALE GENOMIC DNA]</scope>
    <source>
        <strain evidence="10 11">DLFJ1-1</strain>
    </source>
</reference>
<name>A0A074TH60_9RHOB</name>
<feature type="transmembrane region" description="Helical" evidence="8">
    <location>
        <begin position="12"/>
        <end position="31"/>
    </location>
</feature>
<evidence type="ECO:0000256" key="5">
    <source>
        <dbReference type="ARBA" id="ARBA00022692"/>
    </source>
</evidence>
<evidence type="ECO:0000259" key="9">
    <source>
        <dbReference type="PROSITE" id="PS50928"/>
    </source>
</evidence>
<keyword evidence="6 8" id="KW-1133">Transmembrane helix</keyword>
<evidence type="ECO:0000256" key="6">
    <source>
        <dbReference type="ARBA" id="ARBA00022989"/>
    </source>
</evidence>
<dbReference type="GO" id="GO:0005886">
    <property type="term" value="C:plasma membrane"/>
    <property type="evidence" value="ECO:0007669"/>
    <property type="project" value="UniProtKB-SubCell"/>
</dbReference>
<evidence type="ECO:0000256" key="8">
    <source>
        <dbReference type="RuleBase" id="RU363032"/>
    </source>
</evidence>
<dbReference type="PANTHER" id="PTHR43227">
    <property type="entry name" value="BLL4140 PROTEIN"/>
    <property type="match status" value="1"/>
</dbReference>
<protein>
    <submittedName>
        <fullName evidence="10">Sugar ABC transporter permease</fullName>
    </submittedName>
</protein>
<dbReference type="eggNOG" id="COG1175">
    <property type="taxonomic scope" value="Bacteria"/>
</dbReference>
<dbReference type="Gene3D" id="1.10.3720.10">
    <property type="entry name" value="MetI-like"/>
    <property type="match status" value="1"/>
</dbReference>
<dbReference type="InterPro" id="IPR035906">
    <property type="entry name" value="MetI-like_sf"/>
</dbReference>
<dbReference type="CDD" id="cd06261">
    <property type="entry name" value="TM_PBP2"/>
    <property type="match status" value="1"/>
</dbReference>
<dbReference type="InterPro" id="IPR050809">
    <property type="entry name" value="UgpAE/MalFG_permease"/>
</dbReference>
<comment type="similarity">
    <text evidence="2 8">Belongs to the binding-protein-dependent transport system permease family.</text>
</comment>
<feature type="transmembrane region" description="Helical" evidence="8">
    <location>
        <begin position="95"/>
        <end position="119"/>
    </location>
</feature>
<feature type="transmembrane region" description="Helical" evidence="8">
    <location>
        <begin position="66"/>
        <end position="88"/>
    </location>
</feature>
<accession>A0A074TH60</accession>
<organism evidence="10 11">
    <name type="scientific">Thioclava dalianensis</name>
    <dbReference type="NCBI Taxonomy" id="1185766"/>
    <lineage>
        <taxon>Bacteria</taxon>
        <taxon>Pseudomonadati</taxon>
        <taxon>Pseudomonadota</taxon>
        <taxon>Alphaproteobacteria</taxon>
        <taxon>Rhodobacterales</taxon>
        <taxon>Paracoccaceae</taxon>
        <taxon>Thioclava</taxon>
    </lineage>
</organism>
<dbReference type="InterPro" id="IPR000515">
    <property type="entry name" value="MetI-like"/>
</dbReference>
<dbReference type="SUPFAM" id="SSF161098">
    <property type="entry name" value="MetI-like"/>
    <property type="match status" value="1"/>
</dbReference>
<evidence type="ECO:0000313" key="11">
    <source>
        <dbReference type="Proteomes" id="UP000027725"/>
    </source>
</evidence>
<dbReference type="GO" id="GO:0055085">
    <property type="term" value="P:transmembrane transport"/>
    <property type="evidence" value="ECO:0007669"/>
    <property type="project" value="InterPro"/>
</dbReference>
<dbReference type="Pfam" id="PF00528">
    <property type="entry name" value="BPD_transp_1"/>
    <property type="match status" value="1"/>
</dbReference>
<keyword evidence="5 8" id="KW-0812">Transmembrane</keyword>
<evidence type="ECO:0000256" key="1">
    <source>
        <dbReference type="ARBA" id="ARBA00004651"/>
    </source>
</evidence>
<evidence type="ECO:0000256" key="4">
    <source>
        <dbReference type="ARBA" id="ARBA00022475"/>
    </source>
</evidence>
<dbReference type="EMBL" id="JHEH01000035">
    <property type="protein sequence ID" value="KEP68353.1"/>
    <property type="molecule type" value="Genomic_DNA"/>
</dbReference>
<dbReference type="PANTHER" id="PTHR43227:SF11">
    <property type="entry name" value="BLL4140 PROTEIN"/>
    <property type="match status" value="1"/>
</dbReference>
<dbReference type="STRING" id="1185766.SAMN05216224_10188"/>